<keyword evidence="7 10" id="KW-0520">NAD</keyword>
<dbReference type="Proteomes" id="UP000033860">
    <property type="component" value="Unassembled WGS sequence"/>
</dbReference>
<dbReference type="NCBIfam" id="TIGR01179">
    <property type="entry name" value="galE"/>
    <property type="match status" value="1"/>
</dbReference>
<evidence type="ECO:0000256" key="1">
    <source>
        <dbReference type="ARBA" id="ARBA00000083"/>
    </source>
</evidence>
<dbReference type="PANTHER" id="PTHR43725">
    <property type="entry name" value="UDP-GLUCOSE 4-EPIMERASE"/>
    <property type="match status" value="1"/>
</dbReference>
<comment type="similarity">
    <text evidence="4 10">Belongs to the NAD(P)-dependent epimerase/dehydratase family.</text>
</comment>
<dbReference type="InterPro" id="IPR036291">
    <property type="entry name" value="NAD(P)-bd_dom_sf"/>
</dbReference>
<dbReference type="EC" id="5.1.3.2" evidence="5 10"/>
<dbReference type="Gene3D" id="3.40.50.720">
    <property type="entry name" value="NAD(P)-binding Rossmann-like Domain"/>
    <property type="match status" value="1"/>
</dbReference>
<dbReference type="Pfam" id="PF01370">
    <property type="entry name" value="Epimerase"/>
    <property type="match status" value="1"/>
</dbReference>
<comment type="catalytic activity">
    <reaction evidence="1 10">
        <text>UDP-alpha-D-glucose = UDP-alpha-D-galactose</text>
        <dbReference type="Rhea" id="RHEA:22168"/>
        <dbReference type="ChEBI" id="CHEBI:58885"/>
        <dbReference type="ChEBI" id="CHEBI:66914"/>
        <dbReference type="EC" id="5.1.3.2"/>
    </reaction>
</comment>
<evidence type="ECO:0000256" key="5">
    <source>
        <dbReference type="ARBA" id="ARBA00013189"/>
    </source>
</evidence>
<keyword evidence="8 10" id="KW-0413">Isomerase</keyword>
<keyword evidence="9 10" id="KW-0119">Carbohydrate metabolism</keyword>
<accession>A0A0G1RY66</accession>
<name>A0A0G1RY66_9BACT</name>
<dbReference type="CDD" id="cd05247">
    <property type="entry name" value="UDP_G4E_1_SDR_e"/>
    <property type="match status" value="1"/>
</dbReference>
<dbReference type="InterPro" id="IPR001509">
    <property type="entry name" value="Epimerase_deHydtase"/>
</dbReference>
<evidence type="ECO:0000259" key="11">
    <source>
        <dbReference type="Pfam" id="PF01370"/>
    </source>
</evidence>
<organism evidence="12 13">
    <name type="scientific">Candidatus Beckwithbacteria bacterium GW2011_GWB1_47_15</name>
    <dbReference type="NCBI Taxonomy" id="1618371"/>
    <lineage>
        <taxon>Bacteria</taxon>
        <taxon>Candidatus Beckwithiibacteriota</taxon>
    </lineage>
</organism>
<comment type="subunit">
    <text evidence="10">Homodimer.</text>
</comment>
<evidence type="ECO:0000256" key="8">
    <source>
        <dbReference type="ARBA" id="ARBA00023235"/>
    </source>
</evidence>
<dbReference type="UniPathway" id="UPA00214"/>
<protein>
    <recommendedName>
        <fullName evidence="6 10">UDP-glucose 4-epimerase</fullName>
        <ecNumber evidence="5 10">5.1.3.2</ecNumber>
    </recommendedName>
</protein>
<evidence type="ECO:0000256" key="10">
    <source>
        <dbReference type="RuleBase" id="RU366046"/>
    </source>
</evidence>
<gene>
    <name evidence="12" type="ORF">UX85_C0001G0261</name>
</gene>
<sequence>MRVLVTGGAGYIGSIVCRQLTQKGFEVVVLDSLENGSRQAAGGLKLVKGKTHDQDLVKKTLAQEKIEAVMHFAGYIAMGESMENPAKYFDNNVVGAVGLFEAMAEAGVTKIIFSSTAGVYGNPERVPIKEEDSKLPENPYGESKLMVEKMLDWYDRIQGLRSISLRYFNAAGAALDGSLGEAHRPESHLIPNVIRAAMTGDGFKLYGNDYPTPDGTCIRDYIHVLDLADAHILALKALRDGHETAVYNAGTGKGYSNRQVIDMVEKVSGKKVKVEVHPRRPGDANELVADSTKLQKEFNWKPKYSDLKTIVATAWKWHSKHPEGYSG</sequence>
<evidence type="ECO:0000256" key="6">
    <source>
        <dbReference type="ARBA" id="ARBA00018569"/>
    </source>
</evidence>
<dbReference type="Gene3D" id="3.90.25.10">
    <property type="entry name" value="UDP-galactose 4-epimerase, domain 1"/>
    <property type="match status" value="1"/>
</dbReference>
<evidence type="ECO:0000256" key="4">
    <source>
        <dbReference type="ARBA" id="ARBA00007637"/>
    </source>
</evidence>
<evidence type="ECO:0000313" key="12">
    <source>
        <dbReference type="EMBL" id="KKU62047.1"/>
    </source>
</evidence>
<proteinExistence type="inferred from homology"/>
<evidence type="ECO:0000256" key="2">
    <source>
        <dbReference type="ARBA" id="ARBA00001911"/>
    </source>
</evidence>
<evidence type="ECO:0000256" key="3">
    <source>
        <dbReference type="ARBA" id="ARBA00004947"/>
    </source>
</evidence>
<reference evidence="12 13" key="1">
    <citation type="journal article" date="2015" name="Nature">
        <title>rRNA introns, odd ribosomes, and small enigmatic genomes across a large radiation of phyla.</title>
        <authorList>
            <person name="Brown C.T."/>
            <person name="Hug L.A."/>
            <person name="Thomas B.C."/>
            <person name="Sharon I."/>
            <person name="Castelle C.J."/>
            <person name="Singh A."/>
            <person name="Wilkins M.J."/>
            <person name="Williams K.H."/>
            <person name="Banfield J.F."/>
        </authorList>
    </citation>
    <scope>NUCLEOTIDE SEQUENCE [LARGE SCALE GENOMIC DNA]</scope>
</reference>
<dbReference type="SUPFAM" id="SSF51735">
    <property type="entry name" value="NAD(P)-binding Rossmann-fold domains"/>
    <property type="match status" value="1"/>
</dbReference>
<evidence type="ECO:0000313" key="13">
    <source>
        <dbReference type="Proteomes" id="UP000033860"/>
    </source>
</evidence>
<dbReference type="AlphaFoldDB" id="A0A0G1RY66"/>
<comment type="caution">
    <text evidence="12">The sequence shown here is derived from an EMBL/GenBank/DDBJ whole genome shotgun (WGS) entry which is preliminary data.</text>
</comment>
<dbReference type="PANTHER" id="PTHR43725:SF53">
    <property type="entry name" value="UDP-ARABINOSE 4-EPIMERASE 1"/>
    <property type="match status" value="1"/>
</dbReference>
<comment type="cofactor">
    <cofactor evidence="2 10">
        <name>NAD(+)</name>
        <dbReference type="ChEBI" id="CHEBI:57540"/>
    </cofactor>
</comment>
<dbReference type="GO" id="GO:0033499">
    <property type="term" value="P:galactose catabolic process via UDP-galactose, Leloir pathway"/>
    <property type="evidence" value="ECO:0007669"/>
    <property type="project" value="TreeGrafter"/>
</dbReference>
<evidence type="ECO:0000256" key="9">
    <source>
        <dbReference type="ARBA" id="ARBA00023277"/>
    </source>
</evidence>
<feature type="domain" description="NAD-dependent epimerase/dehydratase" evidence="11">
    <location>
        <begin position="3"/>
        <end position="250"/>
    </location>
</feature>
<evidence type="ECO:0000256" key="7">
    <source>
        <dbReference type="ARBA" id="ARBA00023027"/>
    </source>
</evidence>
<dbReference type="GO" id="GO:0003978">
    <property type="term" value="F:UDP-glucose 4-epimerase activity"/>
    <property type="evidence" value="ECO:0007669"/>
    <property type="project" value="UniProtKB-UniRule"/>
</dbReference>
<dbReference type="InterPro" id="IPR005886">
    <property type="entry name" value="UDP_G4E"/>
</dbReference>
<dbReference type="EMBL" id="LCNT01000001">
    <property type="protein sequence ID" value="KKU62047.1"/>
    <property type="molecule type" value="Genomic_DNA"/>
</dbReference>
<comment type="pathway">
    <text evidence="3 10">Carbohydrate metabolism; galactose metabolism.</text>
</comment>
<dbReference type="PATRIC" id="fig|1618371.3.peg.262"/>